<dbReference type="SUPFAM" id="SSF102114">
    <property type="entry name" value="Radical SAM enzymes"/>
    <property type="match status" value="1"/>
</dbReference>
<dbReference type="EC" id="2.8.1.6" evidence="4 16"/>
<evidence type="ECO:0000313" key="19">
    <source>
        <dbReference type="Proteomes" id="UP000195652"/>
    </source>
</evidence>
<dbReference type="GO" id="GO:0051537">
    <property type="term" value="F:2 iron, 2 sulfur cluster binding"/>
    <property type="evidence" value="ECO:0007669"/>
    <property type="project" value="UniProtKB-KW"/>
</dbReference>
<dbReference type="GO" id="GO:0004076">
    <property type="term" value="F:biotin synthase activity"/>
    <property type="evidence" value="ECO:0007669"/>
    <property type="project" value="UniProtKB-UniRule"/>
</dbReference>
<evidence type="ECO:0000256" key="2">
    <source>
        <dbReference type="ARBA" id="ARBA00010765"/>
    </source>
</evidence>
<feature type="binding site" evidence="16 17">
    <location>
        <position position="143"/>
    </location>
    <ligand>
        <name>[2Fe-2S] cluster</name>
        <dbReference type="ChEBI" id="CHEBI:190135"/>
    </ligand>
</feature>
<feature type="binding site" evidence="16 17">
    <location>
        <position position="70"/>
    </location>
    <ligand>
        <name>[4Fe-4S] cluster</name>
        <dbReference type="ChEBI" id="CHEBI:49883"/>
        <note>4Fe-4S-S-AdoMet</note>
    </ligand>
</feature>
<evidence type="ECO:0000256" key="8">
    <source>
        <dbReference type="ARBA" id="ARBA00022714"/>
    </source>
</evidence>
<dbReference type="PROSITE" id="PS51918">
    <property type="entry name" value="RADICAL_SAM"/>
    <property type="match status" value="1"/>
</dbReference>
<name>A0A7Y4P8T0_9CORY</name>
<dbReference type="InterPro" id="IPR007197">
    <property type="entry name" value="rSAM"/>
</dbReference>
<keyword evidence="5 16" id="KW-0004">4Fe-4S</keyword>
<dbReference type="CDD" id="cd01335">
    <property type="entry name" value="Radical_SAM"/>
    <property type="match status" value="1"/>
</dbReference>
<evidence type="ECO:0000256" key="5">
    <source>
        <dbReference type="ARBA" id="ARBA00022485"/>
    </source>
</evidence>
<evidence type="ECO:0000256" key="11">
    <source>
        <dbReference type="ARBA" id="ARBA00023004"/>
    </source>
</evidence>
<dbReference type="InterPro" id="IPR013785">
    <property type="entry name" value="Aldolase_TIM"/>
</dbReference>
<evidence type="ECO:0000256" key="9">
    <source>
        <dbReference type="ARBA" id="ARBA00022723"/>
    </source>
</evidence>
<comment type="pathway">
    <text evidence="1 16">Cofactor biosynthesis; biotin biosynthesis; biotin from 7,8-diaminononanoate: step 2/2.</text>
</comment>
<reference evidence="18 19" key="1">
    <citation type="journal article" date="2014" name="BMC Vet. Res.">
        <title>First report of Corynebacterium pseudotuberculosis from caseous lymphadenitis lesions in Black Alentejano pig (Sus scrofa domesticus).</title>
        <authorList>
            <person name="Oliveira M."/>
            <person name="Barroco C."/>
            <person name="Mottola C."/>
            <person name="Santos R."/>
            <person name="Lemsaddek A."/>
            <person name="Tavares L."/>
            <person name="Semedo-Lemsaddek T."/>
        </authorList>
    </citation>
    <scope>NUCLEOTIDE SEQUENCE [LARGE SCALE GENOMIC DNA]</scope>
    <source>
        <strain evidence="18 19">PO100/5</strain>
    </source>
</reference>
<evidence type="ECO:0000256" key="13">
    <source>
        <dbReference type="ARBA" id="ARBA00051157"/>
    </source>
</evidence>
<proteinExistence type="inferred from homology"/>
<dbReference type="InterPro" id="IPR058240">
    <property type="entry name" value="rSAM_sf"/>
</dbReference>
<evidence type="ECO:0000256" key="3">
    <source>
        <dbReference type="ARBA" id="ARBA00011738"/>
    </source>
</evidence>
<evidence type="ECO:0000256" key="16">
    <source>
        <dbReference type="HAMAP-Rule" id="MF_01694"/>
    </source>
</evidence>
<protein>
    <recommendedName>
        <fullName evidence="15 16">Biotin synthase</fullName>
        <ecNumber evidence="4 16">2.8.1.6</ecNumber>
    </recommendedName>
</protein>
<keyword evidence="12 16" id="KW-0411">Iron-sulfur</keyword>
<comment type="cofactor">
    <cofactor evidence="17">
        <name>[2Fe-2S] cluster</name>
        <dbReference type="ChEBI" id="CHEBI:190135"/>
    </cofactor>
    <text evidence="17">Binds 1 [2Fe-2S] cluster. The cluster is coordinated with 3 cysteines and 1 arginine.</text>
</comment>
<dbReference type="InterPro" id="IPR024177">
    <property type="entry name" value="Biotin_synthase"/>
</dbReference>
<dbReference type="SMART" id="SM00729">
    <property type="entry name" value="Elp3"/>
    <property type="match status" value="1"/>
</dbReference>
<evidence type="ECO:0000256" key="1">
    <source>
        <dbReference type="ARBA" id="ARBA00004942"/>
    </source>
</evidence>
<keyword evidence="19" id="KW-1185">Reference proteome</keyword>
<keyword evidence="10 16" id="KW-0093">Biotin biosynthesis</keyword>
<dbReference type="SMART" id="SM00876">
    <property type="entry name" value="BATS"/>
    <property type="match status" value="1"/>
</dbReference>
<dbReference type="AlphaFoldDB" id="A0A7Y4P8T0"/>
<dbReference type="FunFam" id="3.20.20.70:FF:000026">
    <property type="entry name" value="Biotin synthase"/>
    <property type="match status" value="1"/>
</dbReference>
<feature type="binding site" evidence="16 17">
    <location>
        <position position="111"/>
    </location>
    <ligand>
        <name>[2Fe-2S] cluster</name>
        <dbReference type="ChEBI" id="CHEBI:190135"/>
    </ligand>
</feature>
<evidence type="ECO:0000256" key="12">
    <source>
        <dbReference type="ARBA" id="ARBA00023014"/>
    </source>
</evidence>
<keyword evidence="11 16" id="KW-0408">Iron</keyword>
<dbReference type="Pfam" id="PF06968">
    <property type="entry name" value="BATS"/>
    <property type="match status" value="1"/>
</dbReference>
<dbReference type="InterPro" id="IPR006638">
    <property type="entry name" value="Elp3/MiaA/NifB-like_rSAM"/>
</dbReference>
<evidence type="ECO:0000256" key="6">
    <source>
        <dbReference type="ARBA" id="ARBA00022679"/>
    </source>
</evidence>
<feature type="binding site" evidence="16 17">
    <location>
        <position position="73"/>
    </location>
    <ligand>
        <name>[4Fe-4S] cluster</name>
        <dbReference type="ChEBI" id="CHEBI:49883"/>
        <note>4Fe-4S-S-AdoMet</note>
    </ligand>
</feature>
<gene>
    <name evidence="16 18" type="primary">bioB</name>
    <name evidence="18" type="ORF">CBE74_05500</name>
</gene>
<comment type="catalytic activity">
    <reaction evidence="13 16">
        <text>(4R,5S)-dethiobiotin + (sulfur carrier)-SH + 2 reduced [2Fe-2S]-[ferredoxin] + 2 S-adenosyl-L-methionine = (sulfur carrier)-H + biotin + 2 5'-deoxyadenosine + 2 L-methionine + 2 oxidized [2Fe-2S]-[ferredoxin]</text>
        <dbReference type="Rhea" id="RHEA:22060"/>
        <dbReference type="Rhea" id="RHEA-COMP:10000"/>
        <dbReference type="Rhea" id="RHEA-COMP:10001"/>
        <dbReference type="Rhea" id="RHEA-COMP:14737"/>
        <dbReference type="Rhea" id="RHEA-COMP:14739"/>
        <dbReference type="ChEBI" id="CHEBI:17319"/>
        <dbReference type="ChEBI" id="CHEBI:29917"/>
        <dbReference type="ChEBI" id="CHEBI:33737"/>
        <dbReference type="ChEBI" id="CHEBI:33738"/>
        <dbReference type="ChEBI" id="CHEBI:57586"/>
        <dbReference type="ChEBI" id="CHEBI:57844"/>
        <dbReference type="ChEBI" id="CHEBI:59789"/>
        <dbReference type="ChEBI" id="CHEBI:64428"/>
        <dbReference type="ChEBI" id="CHEBI:149473"/>
        <dbReference type="EC" id="2.8.1.6"/>
    </reaction>
</comment>
<accession>A0A7Y4P8T0</accession>
<reference evidence="18 19" key="3">
    <citation type="journal article" date="2020" name="Int. J. Syst. Evol. Microbiol.">
        <title>Corynebacterium silvaticum sp. nov., a unique group of NTTB corynebacteria in wild boar and roe deer.</title>
        <authorList>
            <person name="Dangel A."/>
            <person name="Berger A."/>
            <person name="Rau J."/>
            <person name="Eisenberg T."/>
            <person name="Kampfer P."/>
            <person name="Margos G."/>
            <person name="Contzen M."/>
            <person name="Busse H.J."/>
            <person name="Konrad R."/>
            <person name="Peters M."/>
            <person name="Sting R."/>
            <person name="Sing A."/>
        </authorList>
    </citation>
    <scope>NUCLEOTIDE SEQUENCE [LARGE SCALE GENOMIC DNA]</scope>
    <source>
        <strain evidence="18 19">PO100/5</strain>
    </source>
</reference>
<evidence type="ECO:0000256" key="15">
    <source>
        <dbReference type="ARBA" id="ARBA00070199"/>
    </source>
</evidence>
<dbReference type="EMBL" id="CP021417">
    <property type="protein sequence ID" value="ARU46030.1"/>
    <property type="molecule type" value="Genomic_DNA"/>
</dbReference>
<comment type="cofactor">
    <cofactor evidence="16">
        <name>[2Fe-2S] cluster</name>
        <dbReference type="ChEBI" id="CHEBI:190135"/>
    </cofactor>
    <text evidence="16">Binds 1 [2Fe-2S] cluster. The cluster is coordinated with 3 cysteines and 1 arginine.</text>
</comment>
<dbReference type="GO" id="GO:0051539">
    <property type="term" value="F:4 iron, 4 sulfur cluster binding"/>
    <property type="evidence" value="ECO:0007669"/>
    <property type="project" value="UniProtKB-KW"/>
</dbReference>
<evidence type="ECO:0000313" key="18">
    <source>
        <dbReference type="EMBL" id="ARU46030.1"/>
    </source>
</evidence>
<dbReference type="Gene3D" id="3.20.20.70">
    <property type="entry name" value="Aldolase class I"/>
    <property type="match status" value="1"/>
</dbReference>
<feature type="binding site" evidence="16 17">
    <location>
        <position position="273"/>
    </location>
    <ligand>
        <name>[2Fe-2S] cluster</name>
        <dbReference type="ChEBI" id="CHEBI:190135"/>
    </ligand>
</feature>
<dbReference type="SFLD" id="SFLDS00029">
    <property type="entry name" value="Radical_SAM"/>
    <property type="match status" value="1"/>
</dbReference>
<comment type="subunit">
    <text evidence="3 16">Homodimer.</text>
</comment>
<feature type="binding site" evidence="16 17">
    <location>
        <position position="66"/>
    </location>
    <ligand>
        <name>[4Fe-4S] cluster</name>
        <dbReference type="ChEBI" id="CHEBI:49883"/>
        <note>4Fe-4S-S-AdoMet</note>
    </ligand>
</feature>
<reference evidence="18 19" key="2">
    <citation type="journal article" date="2020" name="Antonie Van Leeuwenhoek">
        <title>Phylogenomic characterisation of a novel corynebacterial species pathogenic to animals.</title>
        <authorList>
            <person name="Moller J."/>
            <person name="Musella L."/>
            <person name="Melnikov V."/>
            <person name="Geissdorfer W."/>
            <person name="Burkovski A."/>
            <person name="Sangal V."/>
        </authorList>
    </citation>
    <scope>NUCLEOTIDE SEQUENCE [LARGE SCALE GENOMIC DNA]</scope>
    <source>
        <strain evidence="18 19">PO100/5</strain>
    </source>
</reference>
<keyword evidence="9 16" id="KW-0479">Metal-binding</keyword>
<sequence length="335" mass="36403">MTTTLNDVQNLKERVLAGEIIDRDTTLALLDAPLDELAQAADDIRQHFCGNGFDMCSIINAKSGRCPENCTFCAQSIRFPNIEIDKYPLITVDELLAQAKENKEKGVLRFSIVTSGRKLRRDEVEHICEGVRRIRTEIGIEVCISAGLLTEEQFTLLHNAGVSRVHCNLETSRNNFPNICTSHTFEDKIETLEAAKRAGMSLCSGGILGLGETFEDRIDMVISARELGVKSIPVNVLVAIEGTPLQGMVPVTPEEVRRAVAIFRFLCPDAAIRLAGGRELLGDHGEACFTSGANSAISGDMLTTTTGSTIASDLALVKKLGFDVALDHDNRTVNG</sequence>
<dbReference type="HAMAP" id="MF_01694">
    <property type="entry name" value="BioB"/>
    <property type="match status" value="1"/>
</dbReference>
<dbReference type="KEGG" id="csil:CBE74_05500"/>
<evidence type="ECO:0000256" key="10">
    <source>
        <dbReference type="ARBA" id="ARBA00022756"/>
    </source>
</evidence>
<dbReference type="InterPro" id="IPR002684">
    <property type="entry name" value="Biotin_synth/BioAB"/>
</dbReference>
<dbReference type="GO" id="GO:0005506">
    <property type="term" value="F:iron ion binding"/>
    <property type="evidence" value="ECO:0007669"/>
    <property type="project" value="UniProtKB-UniRule"/>
</dbReference>
<dbReference type="Proteomes" id="UP000195652">
    <property type="component" value="Chromosome"/>
</dbReference>
<evidence type="ECO:0000256" key="17">
    <source>
        <dbReference type="PIRSR" id="PIRSR001619-1"/>
    </source>
</evidence>
<dbReference type="SFLD" id="SFLDG01278">
    <property type="entry name" value="biotin_synthase_like"/>
    <property type="match status" value="1"/>
</dbReference>
<comment type="function">
    <text evidence="14 16">Catalyzes the conversion of dethiobiotin (DTB) to biotin by the insertion of a sulfur atom into dethiobiotin via a radical-based mechanism.</text>
</comment>
<dbReference type="PANTHER" id="PTHR22976">
    <property type="entry name" value="BIOTIN SYNTHASE"/>
    <property type="match status" value="1"/>
</dbReference>
<dbReference type="NCBIfam" id="TIGR00433">
    <property type="entry name" value="bioB"/>
    <property type="match status" value="1"/>
</dbReference>
<organism evidence="18 19">
    <name type="scientific">Corynebacterium silvaticum</name>
    <dbReference type="NCBI Taxonomy" id="2320431"/>
    <lineage>
        <taxon>Bacteria</taxon>
        <taxon>Bacillati</taxon>
        <taxon>Actinomycetota</taxon>
        <taxon>Actinomycetes</taxon>
        <taxon>Mycobacteriales</taxon>
        <taxon>Corynebacteriaceae</taxon>
        <taxon>Corynebacterium</taxon>
    </lineage>
</organism>
<comment type="cofactor">
    <cofactor evidence="16 17">
        <name>[4Fe-4S] cluster</name>
        <dbReference type="ChEBI" id="CHEBI:49883"/>
    </cofactor>
    <text evidence="16 17">Binds 1 [4Fe-4S] cluster. The cluster is coordinated with 3 cysteines and an exchangeable S-adenosyl-L-methionine.</text>
</comment>
<keyword evidence="7 16" id="KW-0949">S-adenosyl-L-methionine</keyword>
<dbReference type="Pfam" id="PF04055">
    <property type="entry name" value="Radical_SAM"/>
    <property type="match status" value="1"/>
</dbReference>
<dbReference type="RefSeq" id="WP_087453852.1">
    <property type="nucleotide sequence ID" value="NZ_CP021417.2"/>
</dbReference>
<keyword evidence="6 16" id="KW-0808">Transferase</keyword>
<dbReference type="GeneID" id="75007714"/>
<dbReference type="PANTHER" id="PTHR22976:SF2">
    <property type="entry name" value="BIOTIN SYNTHASE, MITOCHONDRIAL"/>
    <property type="match status" value="1"/>
</dbReference>
<dbReference type="PIRSF" id="PIRSF001619">
    <property type="entry name" value="Biotin_synth"/>
    <property type="match status" value="1"/>
</dbReference>
<evidence type="ECO:0000256" key="14">
    <source>
        <dbReference type="ARBA" id="ARBA00057568"/>
    </source>
</evidence>
<feature type="binding site" evidence="16 17">
    <location>
        <position position="203"/>
    </location>
    <ligand>
        <name>[2Fe-2S] cluster</name>
        <dbReference type="ChEBI" id="CHEBI:190135"/>
    </ligand>
</feature>
<evidence type="ECO:0000256" key="4">
    <source>
        <dbReference type="ARBA" id="ARBA00012236"/>
    </source>
</evidence>
<evidence type="ECO:0000256" key="7">
    <source>
        <dbReference type="ARBA" id="ARBA00022691"/>
    </source>
</evidence>
<dbReference type="SFLD" id="SFLDG01060">
    <property type="entry name" value="BATS_domain_containing"/>
    <property type="match status" value="1"/>
</dbReference>
<comment type="similarity">
    <text evidence="2 16">Belongs to the radical SAM superfamily. Biotin synthase family.</text>
</comment>
<dbReference type="UniPathway" id="UPA00078">
    <property type="reaction ID" value="UER00162"/>
</dbReference>
<reference evidence="18 19" key="4">
    <citation type="journal article" date="2020" name="PLoS ONE">
        <title>Taxonomic classification of strain PO100/5 shows a broader geographic distribution and genetic markers of the recently described Corynebacterium silvaticum.</title>
        <authorList>
            <person name="Viana M.V.C."/>
            <person name="Profeta R."/>
            <person name="da Silva A.L."/>
            <person name="Hurtado R."/>
            <person name="Cerqueira J.C."/>
            <person name="Ribeiro B.F.S."/>
            <person name="Almeida M.O."/>
            <person name="Morais-Rodrigues F."/>
            <person name="Soares S.C."/>
            <person name="Oliveira M."/>
            <person name="Tavares L."/>
            <person name="Figueiredo H."/>
            <person name="Wattam A.R."/>
            <person name="Barh D."/>
            <person name="Ghosh P."/>
            <person name="Silva A."/>
            <person name="Azevedo V."/>
        </authorList>
    </citation>
    <scope>NUCLEOTIDE SEQUENCE [LARGE SCALE GENOMIC DNA]</scope>
    <source>
        <strain evidence="18 19">PO100/5</strain>
    </source>
</reference>
<dbReference type="InterPro" id="IPR010722">
    <property type="entry name" value="BATS_dom"/>
</dbReference>
<keyword evidence="8 16" id="KW-0001">2Fe-2S</keyword>
<dbReference type="GO" id="GO:0009102">
    <property type="term" value="P:biotin biosynthetic process"/>
    <property type="evidence" value="ECO:0007669"/>
    <property type="project" value="UniProtKB-UniRule"/>
</dbReference>